<dbReference type="AlphaFoldDB" id="A0A7I7NQY7"/>
<evidence type="ECO:0000313" key="1">
    <source>
        <dbReference type="EMBL" id="BBX99002.1"/>
    </source>
</evidence>
<organism evidence="1 2">
    <name type="scientific">Mycobacterium lacus</name>
    <dbReference type="NCBI Taxonomy" id="169765"/>
    <lineage>
        <taxon>Bacteria</taxon>
        <taxon>Bacillati</taxon>
        <taxon>Actinomycetota</taxon>
        <taxon>Actinomycetes</taxon>
        <taxon>Mycobacteriales</taxon>
        <taxon>Mycobacteriaceae</taxon>
        <taxon>Mycobacterium</taxon>
    </lineage>
</organism>
<reference evidence="1 2" key="1">
    <citation type="journal article" date="2019" name="Emerg. Microbes Infect.">
        <title>Comprehensive subspecies identification of 175 nontuberculous mycobacteria species based on 7547 genomic profiles.</title>
        <authorList>
            <person name="Matsumoto Y."/>
            <person name="Kinjo T."/>
            <person name="Motooka D."/>
            <person name="Nabeya D."/>
            <person name="Jung N."/>
            <person name="Uechi K."/>
            <person name="Horii T."/>
            <person name="Iida T."/>
            <person name="Fujita J."/>
            <person name="Nakamura S."/>
        </authorList>
    </citation>
    <scope>NUCLEOTIDE SEQUENCE [LARGE SCALE GENOMIC DNA]</scope>
    <source>
        <strain evidence="1 2">JCM 15657</strain>
    </source>
</reference>
<evidence type="ECO:0008006" key="3">
    <source>
        <dbReference type="Google" id="ProtNLM"/>
    </source>
</evidence>
<gene>
    <name evidence="1" type="ORF">MLAC_42960</name>
</gene>
<keyword evidence="2" id="KW-1185">Reference proteome</keyword>
<dbReference type="Pfam" id="PF06013">
    <property type="entry name" value="WXG100"/>
    <property type="match status" value="2"/>
</dbReference>
<accession>A0A7I7NQY7</accession>
<name>A0A7I7NQY7_9MYCO</name>
<dbReference type="SUPFAM" id="SSF140453">
    <property type="entry name" value="EsxAB dimer-like"/>
    <property type="match status" value="2"/>
</dbReference>
<dbReference type="Gene3D" id="1.10.287.1060">
    <property type="entry name" value="ESAT-6-like"/>
    <property type="match status" value="2"/>
</dbReference>
<protein>
    <recommendedName>
        <fullName evidence="3">WXG100 family type VII secretion target</fullName>
    </recommendedName>
</protein>
<proteinExistence type="predicted"/>
<dbReference type="KEGG" id="mlj:MLAC_42960"/>
<dbReference type="InterPro" id="IPR036689">
    <property type="entry name" value="ESAT-6-like_sf"/>
</dbReference>
<sequence length="197" mass="20674">MGADETLRVDPVVMQGFAASLGGAAEHLAAQLAWLDAEVGEMLGGWRGVSGGAYGAAWELWHRGAGEVGVGLSMLAGLIAEAGRDINAMRPRPRGRWVGSAMAEPFRVDPAALADAVERMAEFGRHAESMLAEIDSVVARLHATWTAQAAAAHAEAHRHWAVGEAMMRQALAALRAAGQGAHANYRGVVSTNVGMWS</sequence>
<dbReference type="Proteomes" id="UP000466396">
    <property type="component" value="Chromosome"/>
</dbReference>
<dbReference type="InterPro" id="IPR010310">
    <property type="entry name" value="T7SS_ESAT-6-like"/>
</dbReference>
<evidence type="ECO:0000313" key="2">
    <source>
        <dbReference type="Proteomes" id="UP000466396"/>
    </source>
</evidence>
<dbReference type="EMBL" id="AP022581">
    <property type="protein sequence ID" value="BBX99002.1"/>
    <property type="molecule type" value="Genomic_DNA"/>
</dbReference>